<evidence type="ECO:0000256" key="10">
    <source>
        <dbReference type="ARBA" id="ARBA00023303"/>
    </source>
</evidence>
<dbReference type="PRINTS" id="PR01078">
    <property type="entry name" value="AMINACHANNEL"/>
</dbReference>
<keyword evidence="4 11" id="KW-0812">Transmembrane</keyword>
<evidence type="ECO:0000256" key="3">
    <source>
        <dbReference type="ARBA" id="ARBA00022461"/>
    </source>
</evidence>
<evidence type="ECO:0000256" key="12">
    <source>
        <dbReference type="SAM" id="Phobius"/>
    </source>
</evidence>
<reference evidence="14" key="2">
    <citation type="submission" date="2025-08" db="UniProtKB">
        <authorList>
            <consortium name="RefSeq"/>
        </authorList>
    </citation>
    <scope>IDENTIFICATION</scope>
    <source>
        <strain evidence="14">S238N-H82</strain>
        <tissue evidence="14">Testes</tissue>
    </source>
</reference>
<evidence type="ECO:0000256" key="1">
    <source>
        <dbReference type="ARBA" id="ARBA00004141"/>
    </source>
</evidence>
<dbReference type="Gene3D" id="2.60.470.10">
    <property type="entry name" value="Acid-sensing ion channels like domains"/>
    <property type="match status" value="2"/>
</dbReference>
<dbReference type="Gene3D" id="1.10.287.770">
    <property type="entry name" value="YojJ-like"/>
    <property type="match status" value="1"/>
</dbReference>
<dbReference type="AlphaFoldDB" id="A0A9J7HR61"/>
<dbReference type="InterPro" id="IPR001873">
    <property type="entry name" value="ENaC"/>
</dbReference>
<name>A0A9J7HR61_BRAFL</name>
<sequence length="750" mass="83749">MSPEDDKESPEKEFASNTSLHGFNRLVISPAGALRALWVFAILGSYSGFGYMFGSMMHSYFSYDTITDTKLEFADELTFPAVTFCNMNKFDANKLKAVDWSYLSTFLYGIQANISTILTLGVPPDETVNSTLEGTKLEDLVLQKGFNVSWTRMPLCTWRGTRCTEQNFTHSFGHYGNCFTFNAEANNPLKQTMQGTGNGLMIIVDIEEDEYTESFTVGGNAEVGLKVLVHDPREPPMMDTQGIALAPGNHAFIAVKQTLYENHVPPWGVCQDRQLEYYDTYTLNGCYLECRSKHVVRNCSCRAYDLPGTEESCDPTTMFTCVRAVLVQVTRGDLTCDCPVPCSMTSYTTSVSFAGFPNKHTREYVGPLLGMEPTYLEFDANKLKAVDWSYLSTFLYGVQMDIPTLLSLGVAPDETVNSTLEGTKVEDLVLQKGFNVTWTRMPFCEWRGTTCSQLNFTHSFGHYGNCFTFNADSDSPLKQTMQGSGNGLKVIVDIEEDQYTESFSVGGNSEVGLKLLVHDPREPPMMDTQGIALAPGNSAFIAVKQTLYENHVPPWGVCQDLQLEYYDTYTLNGCYLECRSKHVVSNCSCRAYDLPGTEESCDPTTMFTCVRDVLGQVTRGEVKCDCPVPCSMTSYSTSVSFSGWPNKHTREYISPMLGMETSYMEKNAVVFSVYYEKLNYQKIRQLKAMDEGQLSSNIGGMMGLFIGASVLSLLEVCEFLLKRLLGFMGKHRRPKVVNVKPKDPHTASHK</sequence>
<dbReference type="GO" id="GO:0035725">
    <property type="term" value="P:sodium ion transmembrane transport"/>
    <property type="evidence" value="ECO:0000318"/>
    <property type="project" value="GO_Central"/>
</dbReference>
<dbReference type="OrthoDB" id="6021021at2759"/>
<keyword evidence="8 12" id="KW-0472">Membrane</keyword>
<keyword evidence="6" id="KW-0915">Sodium</keyword>
<dbReference type="GO" id="GO:0005886">
    <property type="term" value="C:plasma membrane"/>
    <property type="evidence" value="ECO:0000318"/>
    <property type="project" value="GO_Central"/>
</dbReference>
<evidence type="ECO:0000256" key="9">
    <source>
        <dbReference type="ARBA" id="ARBA00023201"/>
    </source>
</evidence>
<keyword evidence="7 11" id="KW-0406">Ion transport</keyword>
<keyword evidence="9 11" id="KW-0739">Sodium transport</keyword>
<dbReference type="PANTHER" id="PTHR11690">
    <property type="entry name" value="AMILORIDE-SENSITIVE SODIUM CHANNEL-RELATED"/>
    <property type="match status" value="1"/>
</dbReference>
<keyword evidence="3 11" id="KW-0894">Sodium channel</keyword>
<evidence type="ECO:0000256" key="2">
    <source>
        <dbReference type="ARBA" id="ARBA00022448"/>
    </source>
</evidence>
<dbReference type="GeneID" id="118406147"/>
<evidence type="ECO:0000256" key="11">
    <source>
        <dbReference type="RuleBase" id="RU000679"/>
    </source>
</evidence>
<reference evidence="13" key="1">
    <citation type="journal article" date="2020" name="Nat. Ecol. Evol.">
        <title>Deeply conserved synteny resolves early events in vertebrate evolution.</title>
        <authorList>
            <person name="Simakov O."/>
            <person name="Marletaz F."/>
            <person name="Yue J.X."/>
            <person name="O'Connell B."/>
            <person name="Jenkins J."/>
            <person name="Brandt A."/>
            <person name="Calef R."/>
            <person name="Tung C.H."/>
            <person name="Huang T.K."/>
            <person name="Schmutz J."/>
            <person name="Satoh N."/>
            <person name="Yu J.K."/>
            <person name="Putnam N.H."/>
            <person name="Green R.E."/>
            <person name="Rokhsar D.S."/>
        </authorList>
    </citation>
    <scope>NUCLEOTIDE SEQUENCE [LARGE SCALE GENOMIC DNA]</scope>
    <source>
        <strain evidence="13">S238N-H82</strain>
    </source>
</reference>
<gene>
    <name evidence="14" type="primary">LOC118406147</name>
</gene>
<evidence type="ECO:0000256" key="8">
    <source>
        <dbReference type="ARBA" id="ARBA00023136"/>
    </source>
</evidence>
<evidence type="ECO:0000256" key="6">
    <source>
        <dbReference type="ARBA" id="ARBA00023053"/>
    </source>
</evidence>
<protein>
    <submittedName>
        <fullName evidence="14">Acid-sensing ion channel 1C-like</fullName>
    </submittedName>
</protein>
<dbReference type="OMA" id="CSCRAYD"/>
<dbReference type="Pfam" id="PF00858">
    <property type="entry name" value="ASC"/>
    <property type="match status" value="2"/>
</dbReference>
<keyword evidence="5 12" id="KW-1133">Transmembrane helix</keyword>
<dbReference type="RefSeq" id="XP_035661922.1">
    <property type="nucleotide sequence ID" value="XM_035806029.1"/>
</dbReference>
<evidence type="ECO:0000256" key="5">
    <source>
        <dbReference type="ARBA" id="ARBA00022989"/>
    </source>
</evidence>
<dbReference type="KEGG" id="bfo:118406147"/>
<comment type="similarity">
    <text evidence="11">Belongs to the amiloride-sensitive sodium channel (TC 1.A.6) family.</text>
</comment>
<keyword evidence="10 11" id="KW-0407">Ion channel</keyword>
<dbReference type="PANTHER" id="PTHR11690:SF286">
    <property type="entry name" value="ACID-SENSING ION CHANNEL 5"/>
    <property type="match status" value="1"/>
</dbReference>
<feature type="transmembrane region" description="Helical" evidence="12">
    <location>
        <begin position="33"/>
        <end position="53"/>
    </location>
</feature>
<dbReference type="GO" id="GO:0015280">
    <property type="term" value="F:ligand-gated sodium channel activity"/>
    <property type="evidence" value="ECO:0000318"/>
    <property type="project" value="GO_Central"/>
</dbReference>
<evidence type="ECO:0000313" key="14">
    <source>
        <dbReference type="RefSeq" id="XP_035661922.1"/>
    </source>
</evidence>
<dbReference type="Gene3D" id="1.10.287.820">
    <property type="entry name" value="Acid-sensing ion channel domain"/>
    <property type="match status" value="1"/>
</dbReference>
<evidence type="ECO:0000313" key="13">
    <source>
        <dbReference type="Proteomes" id="UP000001554"/>
    </source>
</evidence>
<comment type="subcellular location">
    <subcellularLocation>
        <location evidence="1">Membrane</location>
        <topology evidence="1">Multi-pass membrane protein</topology>
    </subcellularLocation>
</comment>
<accession>A0A9J7HR61</accession>
<evidence type="ECO:0000256" key="7">
    <source>
        <dbReference type="ARBA" id="ARBA00023065"/>
    </source>
</evidence>
<organism evidence="13 14">
    <name type="scientific">Branchiostoma floridae</name>
    <name type="common">Florida lancelet</name>
    <name type="synonym">Amphioxus</name>
    <dbReference type="NCBI Taxonomy" id="7739"/>
    <lineage>
        <taxon>Eukaryota</taxon>
        <taxon>Metazoa</taxon>
        <taxon>Chordata</taxon>
        <taxon>Cephalochordata</taxon>
        <taxon>Leptocardii</taxon>
        <taxon>Amphioxiformes</taxon>
        <taxon>Branchiostomatidae</taxon>
        <taxon>Branchiostoma</taxon>
    </lineage>
</organism>
<proteinExistence type="inferred from homology"/>
<dbReference type="Proteomes" id="UP000001554">
    <property type="component" value="Chromosome 2"/>
</dbReference>
<evidence type="ECO:0000256" key="4">
    <source>
        <dbReference type="ARBA" id="ARBA00022692"/>
    </source>
</evidence>
<keyword evidence="13" id="KW-1185">Reference proteome</keyword>
<keyword evidence="2 11" id="KW-0813">Transport</keyword>